<dbReference type="GO" id="GO:0015562">
    <property type="term" value="F:efflux transmembrane transporter activity"/>
    <property type="evidence" value="ECO:0007669"/>
    <property type="project" value="TreeGrafter"/>
</dbReference>
<reference evidence="7" key="1">
    <citation type="submission" date="2005-08" db="EMBL/GenBank/DDBJ databases">
        <title>Complete sequence of Dechloromonas aromatica RCB.</title>
        <authorList>
            <person name="Salinero K.K."/>
            <person name="Copeland A."/>
            <person name="Lucas S."/>
            <person name="Lapidus A."/>
            <person name="Barry K."/>
            <person name="Detter J.C."/>
            <person name="Glavina T."/>
            <person name="Hammon N."/>
            <person name="Israni S."/>
            <person name="Pitluck S."/>
            <person name="Di Bartolo G."/>
            <person name="Trong S."/>
            <person name="Schmutz J."/>
            <person name="Larimer F."/>
            <person name="Land M."/>
            <person name="Ivanova N."/>
            <person name="Richardson P."/>
        </authorList>
    </citation>
    <scope>NUCLEOTIDE SEQUENCE</scope>
    <source>
        <strain evidence="7">RCB</strain>
    </source>
</reference>
<dbReference type="InterPro" id="IPR006143">
    <property type="entry name" value="RND_pump_MFP"/>
</dbReference>
<evidence type="ECO:0000313" key="7">
    <source>
        <dbReference type="EMBL" id="AAZ45922.1"/>
    </source>
</evidence>
<dbReference type="Gene3D" id="6.20.50.140">
    <property type="match status" value="1"/>
</dbReference>
<evidence type="ECO:0000256" key="1">
    <source>
        <dbReference type="ARBA" id="ARBA00009477"/>
    </source>
</evidence>
<dbReference type="STRING" id="159087.Daro_1166"/>
<comment type="similarity">
    <text evidence="1">Belongs to the membrane fusion protein (MFP) (TC 8.A.1) family.</text>
</comment>
<keyword evidence="3" id="KW-0472">Membrane</keyword>
<evidence type="ECO:0000256" key="3">
    <source>
        <dbReference type="SAM" id="Phobius"/>
    </source>
</evidence>
<dbReference type="AlphaFoldDB" id="Q47GV9"/>
<sequence>MKHIGKILIGGAVAVAVAGGGIWYSQQRSAQNPEQRYKLTNIEKGDVTQTVSANGTLNPLVLVNVGTQVSGTVKKLYVDFNDKVSAGQKLVELDQSLLQTIVRQSQANVVNLQSSLDLAKANEARMKSLLAKEYVSRQDYDVALQGLKSAQAQLVQAKAAADKDQVNLGYSVITSPVSGVVVARLVDIGQTVAASFQTPVLIQIAQDLSKMAIDTSFAEADIGNIKEKLPVRFTVDAFPNRNFHGEVQQIRLNPTNQQNVVTYNVRIRVDNPDLTLLPGMTAYVNIGVQKREGALLVPNAALRFKPADAPDKKAGNAQKPASNGGVPSAGGGSDASAAKGQGPGKGKKRDGQSGTVYVLSGNEIKPVSIQLGITDNRSTEVIGGDLKEGDRVVTGENTNGVKPPSSVGMRMF</sequence>
<name>Q47GV9_DECAR</name>
<dbReference type="InterPro" id="IPR058624">
    <property type="entry name" value="MdtA-like_HH"/>
</dbReference>
<feature type="domain" description="CusB-like beta-barrel" evidence="6">
    <location>
        <begin position="215"/>
        <end position="287"/>
    </location>
</feature>
<feature type="domain" description="Multidrug resistance protein MdtA-like alpha-helical hairpin" evidence="4">
    <location>
        <begin position="104"/>
        <end position="171"/>
    </location>
</feature>
<dbReference type="Gene3D" id="2.40.50.100">
    <property type="match status" value="1"/>
</dbReference>
<protein>
    <submittedName>
        <fullName evidence="7">Secretion protein HlyD</fullName>
    </submittedName>
</protein>
<dbReference type="Gene3D" id="2.40.30.170">
    <property type="match status" value="1"/>
</dbReference>
<accession>Q47GV9</accession>
<dbReference type="KEGG" id="dar:Daro_1166"/>
<gene>
    <name evidence="7" type="ordered locus">Daro_1166</name>
</gene>
<keyword evidence="3" id="KW-0812">Transmembrane</keyword>
<dbReference type="GO" id="GO:1990281">
    <property type="term" value="C:efflux pump complex"/>
    <property type="evidence" value="ECO:0007669"/>
    <property type="project" value="TreeGrafter"/>
</dbReference>
<dbReference type="PANTHER" id="PTHR30469">
    <property type="entry name" value="MULTIDRUG RESISTANCE PROTEIN MDTA"/>
    <property type="match status" value="1"/>
</dbReference>
<dbReference type="Pfam" id="PF25876">
    <property type="entry name" value="HH_MFP_RND"/>
    <property type="match status" value="1"/>
</dbReference>
<proteinExistence type="inferred from homology"/>
<dbReference type="Gene3D" id="1.10.287.470">
    <property type="entry name" value="Helix hairpin bin"/>
    <property type="match status" value="1"/>
</dbReference>
<feature type="region of interest" description="Disordered" evidence="2">
    <location>
        <begin position="307"/>
        <end position="354"/>
    </location>
</feature>
<dbReference type="InterPro" id="IPR058625">
    <property type="entry name" value="MdtA-like_BSH"/>
</dbReference>
<dbReference type="Pfam" id="PF25917">
    <property type="entry name" value="BSH_RND"/>
    <property type="match status" value="1"/>
</dbReference>
<dbReference type="OrthoDB" id="9784484at2"/>
<evidence type="ECO:0000259" key="5">
    <source>
        <dbReference type="Pfam" id="PF25917"/>
    </source>
</evidence>
<keyword evidence="3" id="KW-1133">Transmembrane helix</keyword>
<organism evidence="7">
    <name type="scientific">Dechloromonas aromatica (strain RCB)</name>
    <dbReference type="NCBI Taxonomy" id="159087"/>
    <lineage>
        <taxon>Bacteria</taxon>
        <taxon>Pseudomonadati</taxon>
        <taxon>Pseudomonadota</taxon>
        <taxon>Betaproteobacteria</taxon>
        <taxon>Rhodocyclales</taxon>
        <taxon>Azonexaceae</taxon>
        <taxon>Dechloromonas</taxon>
    </lineage>
</organism>
<dbReference type="eggNOG" id="COG0845">
    <property type="taxonomic scope" value="Bacteria"/>
</dbReference>
<dbReference type="NCBIfam" id="TIGR01730">
    <property type="entry name" value="RND_mfp"/>
    <property type="match status" value="1"/>
</dbReference>
<dbReference type="HOGENOM" id="CLU_018816_14_1_4"/>
<feature type="domain" description="Multidrug resistance protein MdtA-like barrel-sandwich hybrid" evidence="5">
    <location>
        <begin position="63"/>
        <end position="202"/>
    </location>
</feature>
<evidence type="ECO:0000259" key="4">
    <source>
        <dbReference type="Pfam" id="PF25876"/>
    </source>
</evidence>
<dbReference type="InterPro" id="IPR058792">
    <property type="entry name" value="Beta-barrel_RND_2"/>
</dbReference>
<evidence type="ECO:0000259" key="6">
    <source>
        <dbReference type="Pfam" id="PF25954"/>
    </source>
</evidence>
<dbReference type="PANTHER" id="PTHR30469:SF33">
    <property type="entry name" value="SLR1207 PROTEIN"/>
    <property type="match status" value="1"/>
</dbReference>
<dbReference type="Pfam" id="PF25954">
    <property type="entry name" value="Beta-barrel_RND_2"/>
    <property type="match status" value="1"/>
</dbReference>
<feature type="region of interest" description="Disordered" evidence="2">
    <location>
        <begin position="390"/>
        <end position="412"/>
    </location>
</feature>
<evidence type="ECO:0000256" key="2">
    <source>
        <dbReference type="SAM" id="MobiDB-lite"/>
    </source>
</evidence>
<dbReference type="SUPFAM" id="SSF111369">
    <property type="entry name" value="HlyD-like secretion proteins"/>
    <property type="match status" value="1"/>
</dbReference>
<feature type="transmembrane region" description="Helical" evidence="3">
    <location>
        <begin position="7"/>
        <end position="25"/>
    </location>
</feature>
<dbReference type="EMBL" id="CP000089">
    <property type="protein sequence ID" value="AAZ45922.1"/>
    <property type="molecule type" value="Genomic_DNA"/>
</dbReference>